<feature type="domain" description="SnoaL-like" evidence="1">
    <location>
        <begin position="21"/>
        <end position="127"/>
    </location>
</feature>
<dbReference type="Proteomes" id="UP000005442">
    <property type="component" value="Chromosome"/>
</dbReference>
<dbReference type="eggNOG" id="COG3631">
    <property type="taxonomic scope" value="Bacteria"/>
</dbReference>
<dbReference type="InterPro" id="IPR032710">
    <property type="entry name" value="NTF2-like_dom_sf"/>
</dbReference>
<evidence type="ECO:0000313" key="3">
    <source>
        <dbReference type="Proteomes" id="UP000005442"/>
    </source>
</evidence>
<dbReference type="HOGENOM" id="CLU_132549_1_0_11"/>
<proteinExistence type="predicted"/>
<dbReference type="EMBL" id="CP003169">
    <property type="protein sequence ID" value="AEV72994.1"/>
    <property type="molecule type" value="Genomic_DNA"/>
</dbReference>
<accession>G8RVC2</accession>
<sequence length="149" mass="16000">MSDSTIDTVEKSPVVTASEASWRCVQAGDRDGWLALMTEDIVIEDPIGPSVTNPDGTGVRGKAAVGEFFDTNIGPNKLTVTREATFPSSSPNEIAYILILRTLFPNGFTATVRGVFTYKVDDAGLITNLRGYWNMDAMEFGQEGEGGGD</sequence>
<reference evidence="2 3" key="1">
    <citation type="submission" date="2011-12" db="EMBL/GenBank/DDBJ databases">
        <title>Complete sequence of Mycobacterium rhodesiae NBB3.</title>
        <authorList>
            <consortium name="US DOE Joint Genome Institute"/>
            <person name="Lucas S."/>
            <person name="Han J."/>
            <person name="Lapidus A."/>
            <person name="Cheng J.-F."/>
            <person name="Goodwin L."/>
            <person name="Pitluck S."/>
            <person name="Peters L."/>
            <person name="Mikhailova N."/>
            <person name="Gu W."/>
            <person name="Detter J.C."/>
            <person name="Han C."/>
            <person name="Tapia R."/>
            <person name="Land M."/>
            <person name="Hauser L."/>
            <person name="Kyrpides N."/>
            <person name="Ivanova N."/>
            <person name="Pagani I."/>
            <person name="Mattes T."/>
            <person name="Holmes A."/>
            <person name="Rutledge P."/>
            <person name="Paulsen I."/>
            <person name="Coleman N."/>
            <person name="Woyke T."/>
        </authorList>
    </citation>
    <scope>NUCLEOTIDE SEQUENCE [LARGE SCALE GENOMIC DNA]</scope>
    <source>
        <strain evidence="2 3">NBB3</strain>
    </source>
</reference>
<dbReference type="SUPFAM" id="SSF54427">
    <property type="entry name" value="NTF2-like"/>
    <property type="match status" value="1"/>
</dbReference>
<evidence type="ECO:0000259" key="1">
    <source>
        <dbReference type="Pfam" id="PF12680"/>
    </source>
</evidence>
<name>G8RVC2_MYCRN</name>
<dbReference type="Pfam" id="PF12680">
    <property type="entry name" value="SnoaL_2"/>
    <property type="match status" value="1"/>
</dbReference>
<dbReference type="Gene3D" id="3.10.450.50">
    <property type="match status" value="1"/>
</dbReference>
<evidence type="ECO:0000313" key="2">
    <source>
        <dbReference type="EMBL" id="AEV72994.1"/>
    </source>
</evidence>
<dbReference type="PATRIC" id="fig|710685.3.peg.2406"/>
<dbReference type="InterPro" id="IPR037401">
    <property type="entry name" value="SnoaL-like"/>
</dbReference>
<dbReference type="KEGG" id="mrh:MycrhN_2406"/>
<dbReference type="AlphaFoldDB" id="G8RVC2"/>
<dbReference type="OrthoDB" id="5732163at2"/>
<dbReference type="STRING" id="710685.MycrhN_2406"/>
<protein>
    <submittedName>
        <fullName evidence="2">NTF2 domain-containing protein</fullName>
    </submittedName>
</protein>
<organism evidence="2 3">
    <name type="scientific">Mycolicibacterium rhodesiae (strain NBB3)</name>
    <name type="common">Mycobacterium rhodesiae</name>
    <dbReference type="NCBI Taxonomy" id="710685"/>
    <lineage>
        <taxon>Bacteria</taxon>
        <taxon>Bacillati</taxon>
        <taxon>Actinomycetota</taxon>
        <taxon>Actinomycetes</taxon>
        <taxon>Mycobacteriales</taxon>
        <taxon>Mycobacteriaceae</taxon>
        <taxon>Mycolicibacterium</taxon>
    </lineage>
</organism>
<keyword evidence="3" id="KW-1185">Reference proteome</keyword>
<dbReference type="RefSeq" id="WP_014210806.1">
    <property type="nucleotide sequence ID" value="NC_016604.1"/>
</dbReference>
<gene>
    <name evidence="2" type="ordered locus">MycrhN_2406</name>
</gene>